<dbReference type="Proteomes" id="UP001221686">
    <property type="component" value="Unassembled WGS sequence"/>
</dbReference>
<evidence type="ECO:0000256" key="2">
    <source>
        <dbReference type="ARBA" id="ARBA00022448"/>
    </source>
</evidence>
<dbReference type="InterPro" id="IPR006143">
    <property type="entry name" value="RND_pump_MFP"/>
</dbReference>
<sequence length="522" mass="54816">MTRPICPKCNPALAAVYQSKGDWCHEHGFPGSLCPICKPDVKLPDVGPPVAAPADWCGGHGLPESKCTKCNPSLVAQFKAAGDWCEEHGFPDSVCPICNPQTPPTSAAAGDWCVEHGLPESKCTKCNPSLVQEYRAAGDYCDAHGFPESVCPVCKPVKPPAGAEEAALEARTVRFKSPDIEAAAGIATVMVQRVEAATSSVACTARLAFHGDRVAEIHAVVPGIVRKVRVELGDRVEAGGDLFELQSIHVGEIQAELQTAREGIRTAQANLERKRELLASEITSRRQVDLAEQELITAQAHANAAQAGLRLLGAGKASASGRYVLVAPLAGTVVRRPAVLGILATEEISLATIADTSVMWALCDVPETAASDIALGQTLQLSIDADTASSFEGEITWIAAEVDPRTRTVTAQAEMPNPGGKLRANQFGLARIDTSAAKSAVSVPREAVQRVGKLDVVFVRTGPGVYEPRVVKRSGDGEVVAVKGRLRSGEAVVTTGAVLLRTEIMPGSIGAGCCEVEPPGGR</sequence>
<dbReference type="Gene3D" id="2.40.30.170">
    <property type="match status" value="1"/>
</dbReference>
<evidence type="ECO:0000313" key="5">
    <source>
        <dbReference type="EMBL" id="MDC0721467.1"/>
    </source>
</evidence>
<dbReference type="InterPro" id="IPR058792">
    <property type="entry name" value="Beta-barrel_RND_2"/>
</dbReference>
<name>A0ABT5E6H4_9BACT</name>
<feature type="domain" description="CzcB-like barrel-sandwich hybrid" evidence="4">
    <location>
        <begin position="213"/>
        <end position="355"/>
    </location>
</feature>
<dbReference type="SUPFAM" id="SSF111369">
    <property type="entry name" value="HlyD-like secretion proteins"/>
    <property type="match status" value="1"/>
</dbReference>
<evidence type="ECO:0000313" key="6">
    <source>
        <dbReference type="Proteomes" id="UP001221686"/>
    </source>
</evidence>
<keyword evidence="6" id="KW-1185">Reference proteome</keyword>
<keyword evidence="2" id="KW-0813">Transport</keyword>
<protein>
    <submittedName>
        <fullName evidence="5">Efflux RND transporter periplasmic adaptor subunit</fullName>
    </submittedName>
</protein>
<dbReference type="Gene3D" id="2.40.420.20">
    <property type="match status" value="1"/>
</dbReference>
<comment type="caution">
    <text evidence="5">The sequence shown here is derived from an EMBL/GenBank/DDBJ whole genome shotgun (WGS) entry which is preliminary data.</text>
</comment>
<evidence type="ECO:0000259" key="4">
    <source>
        <dbReference type="Pfam" id="PF25973"/>
    </source>
</evidence>
<evidence type="ECO:0000259" key="3">
    <source>
        <dbReference type="Pfam" id="PF25954"/>
    </source>
</evidence>
<dbReference type="EMBL" id="JAQNDL010000003">
    <property type="protein sequence ID" value="MDC0721467.1"/>
    <property type="molecule type" value="Genomic_DNA"/>
</dbReference>
<dbReference type="RefSeq" id="WP_272089970.1">
    <property type="nucleotide sequence ID" value="NZ_JAQNDL010000003.1"/>
</dbReference>
<comment type="similarity">
    <text evidence="1">Belongs to the membrane fusion protein (MFP) (TC 8.A.1) family.</text>
</comment>
<organism evidence="5 6">
    <name type="scientific">Nannocystis bainbridge</name>
    <dbReference type="NCBI Taxonomy" id="2995303"/>
    <lineage>
        <taxon>Bacteria</taxon>
        <taxon>Pseudomonadati</taxon>
        <taxon>Myxococcota</taxon>
        <taxon>Polyangia</taxon>
        <taxon>Nannocystales</taxon>
        <taxon>Nannocystaceae</taxon>
        <taxon>Nannocystis</taxon>
    </lineage>
</organism>
<dbReference type="Gene3D" id="1.10.287.470">
    <property type="entry name" value="Helix hairpin bin"/>
    <property type="match status" value="1"/>
</dbReference>
<accession>A0ABT5E6H4</accession>
<evidence type="ECO:0000256" key="1">
    <source>
        <dbReference type="ARBA" id="ARBA00009477"/>
    </source>
</evidence>
<dbReference type="InterPro" id="IPR051909">
    <property type="entry name" value="MFP_Cation_Efflux"/>
</dbReference>
<reference evidence="5 6" key="1">
    <citation type="submission" date="2022-11" db="EMBL/GenBank/DDBJ databases">
        <title>Minimal conservation of predation-associated metabolite biosynthetic gene clusters underscores biosynthetic potential of Myxococcota including descriptions for ten novel species: Archangium lansinium sp. nov., Myxococcus landrumus sp. nov., Nannocystis bai.</title>
        <authorList>
            <person name="Ahearne A."/>
            <person name="Stevens C."/>
            <person name="Dowd S."/>
        </authorList>
    </citation>
    <scope>NUCLEOTIDE SEQUENCE [LARGE SCALE GENOMIC DNA]</scope>
    <source>
        <strain evidence="5 6">BB15-2</strain>
    </source>
</reference>
<dbReference type="Pfam" id="PF25973">
    <property type="entry name" value="BSH_CzcB"/>
    <property type="match status" value="1"/>
</dbReference>
<gene>
    <name evidence="5" type="ORF">POL25_31460</name>
</gene>
<dbReference type="PANTHER" id="PTHR30097:SF4">
    <property type="entry name" value="SLR6042 PROTEIN"/>
    <property type="match status" value="1"/>
</dbReference>
<dbReference type="Pfam" id="PF25954">
    <property type="entry name" value="Beta-barrel_RND_2"/>
    <property type="match status" value="1"/>
</dbReference>
<dbReference type="NCBIfam" id="TIGR01730">
    <property type="entry name" value="RND_mfp"/>
    <property type="match status" value="1"/>
</dbReference>
<proteinExistence type="inferred from homology"/>
<feature type="domain" description="CusB-like beta-barrel" evidence="3">
    <location>
        <begin position="359"/>
        <end position="433"/>
    </location>
</feature>
<dbReference type="PANTHER" id="PTHR30097">
    <property type="entry name" value="CATION EFFLUX SYSTEM PROTEIN CUSB"/>
    <property type="match status" value="1"/>
</dbReference>
<dbReference type="InterPro" id="IPR058647">
    <property type="entry name" value="BSH_CzcB-like"/>
</dbReference>